<gene>
    <name evidence="1" type="ORF">EZS28_019664</name>
</gene>
<name>A0A5J4VRD8_9EUKA</name>
<sequence>MDNISEYNVDGSLLGLGEFILLEIMTEMIIPQQIQQFLVVCKKIYKLKEHPRFGSIIQSIIQIPPTFIIKKESQEKQQGMKFIHSNKNDWCTIVIDPIIKESIVRFEIIFESNGIQNQNYGIADASCSFAVGNGPQEEGNDEKTVRYWGYRDGFVSLHANISRNL</sequence>
<dbReference type="EMBL" id="SNRW01005567">
    <property type="protein sequence ID" value="KAA6384806.1"/>
    <property type="molecule type" value="Genomic_DNA"/>
</dbReference>
<organism evidence="1 2">
    <name type="scientific">Streblomastix strix</name>
    <dbReference type="NCBI Taxonomy" id="222440"/>
    <lineage>
        <taxon>Eukaryota</taxon>
        <taxon>Metamonada</taxon>
        <taxon>Preaxostyla</taxon>
        <taxon>Oxymonadida</taxon>
        <taxon>Streblomastigidae</taxon>
        <taxon>Streblomastix</taxon>
    </lineage>
</organism>
<comment type="caution">
    <text evidence="1">The sequence shown here is derived from an EMBL/GenBank/DDBJ whole genome shotgun (WGS) entry which is preliminary data.</text>
</comment>
<accession>A0A5J4VRD8</accession>
<protein>
    <submittedName>
        <fullName evidence="1">Uncharacterized protein</fullName>
    </submittedName>
</protein>
<reference evidence="1 2" key="1">
    <citation type="submission" date="2019-03" db="EMBL/GenBank/DDBJ databases">
        <title>Single cell metagenomics reveals metabolic interactions within the superorganism composed of flagellate Streblomastix strix and complex community of Bacteroidetes bacteria on its surface.</title>
        <authorList>
            <person name="Treitli S.C."/>
            <person name="Kolisko M."/>
            <person name="Husnik F."/>
            <person name="Keeling P."/>
            <person name="Hampl V."/>
        </authorList>
    </citation>
    <scope>NUCLEOTIDE SEQUENCE [LARGE SCALE GENOMIC DNA]</scope>
    <source>
        <strain evidence="1">ST1C</strain>
    </source>
</reference>
<evidence type="ECO:0000313" key="2">
    <source>
        <dbReference type="Proteomes" id="UP000324800"/>
    </source>
</evidence>
<dbReference type="AlphaFoldDB" id="A0A5J4VRD8"/>
<proteinExistence type="predicted"/>
<dbReference type="Proteomes" id="UP000324800">
    <property type="component" value="Unassembled WGS sequence"/>
</dbReference>
<evidence type="ECO:0000313" key="1">
    <source>
        <dbReference type="EMBL" id="KAA6384806.1"/>
    </source>
</evidence>